<dbReference type="SUPFAM" id="SSF82693">
    <property type="entry name" value="Multidrug efflux transporter AcrB pore domain, PN1, PN2, PC1 and PC2 subdomains"/>
    <property type="match status" value="3"/>
</dbReference>
<keyword evidence="3" id="KW-1185">Reference proteome</keyword>
<dbReference type="Gene3D" id="1.20.1640.10">
    <property type="entry name" value="Multidrug efflux transporter AcrB transmembrane domain"/>
    <property type="match status" value="2"/>
</dbReference>
<feature type="transmembrane region" description="Helical" evidence="1">
    <location>
        <begin position="877"/>
        <end position="897"/>
    </location>
</feature>
<reference evidence="2 3" key="1">
    <citation type="submission" date="2018-05" db="EMBL/GenBank/DDBJ databases">
        <title>Spiribacter halobius sp. nov., a moderately halophilic bacterium isolated from marine solar saltern.</title>
        <authorList>
            <person name="Zheng W.-S."/>
            <person name="Lu D.-C."/>
            <person name="Du Z.-J."/>
        </authorList>
    </citation>
    <scope>NUCLEOTIDE SEQUENCE [LARGE SCALE GENOMIC DNA]</scope>
    <source>
        <strain evidence="2 3">E85</strain>
    </source>
</reference>
<dbReference type="Gene3D" id="3.30.2090.10">
    <property type="entry name" value="Multidrug efflux transporter AcrB TolC docking domain, DN and DC subdomains"/>
    <property type="match status" value="2"/>
</dbReference>
<feature type="transmembrane region" description="Helical" evidence="1">
    <location>
        <begin position="947"/>
        <end position="968"/>
    </location>
</feature>
<feature type="transmembrane region" description="Helical" evidence="1">
    <location>
        <begin position="980"/>
        <end position="1003"/>
    </location>
</feature>
<dbReference type="PANTHER" id="PTHR32063:SF14">
    <property type="entry name" value="BLL4319 PROTEIN"/>
    <property type="match status" value="1"/>
</dbReference>
<dbReference type="PANTHER" id="PTHR32063">
    <property type="match status" value="1"/>
</dbReference>
<organism evidence="2 3">
    <name type="scientific">Sediminicurvatus halobius</name>
    <dbReference type="NCBI Taxonomy" id="2182432"/>
    <lineage>
        <taxon>Bacteria</taxon>
        <taxon>Pseudomonadati</taxon>
        <taxon>Pseudomonadota</taxon>
        <taxon>Gammaproteobacteria</taxon>
        <taxon>Chromatiales</taxon>
        <taxon>Ectothiorhodospiraceae</taxon>
        <taxon>Sediminicurvatus</taxon>
    </lineage>
</organism>
<dbReference type="AlphaFoldDB" id="A0A2U2N8F6"/>
<dbReference type="GO" id="GO:0042910">
    <property type="term" value="F:xenobiotic transmembrane transporter activity"/>
    <property type="evidence" value="ECO:0007669"/>
    <property type="project" value="TreeGrafter"/>
</dbReference>
<evidence type="ECO:0000256" key="1">
    <source>
        <dbReference type="SAM" id="Phobius"/>
    </source>
</evidence>
<feature type="transmembrane region" description="Helical" evidence="1">
    <location>
        <begin position="430"/>
        <end position="450"/>
    </location>
</feature>
<feature type="transmembrane region" description="Helical" evidence="1">
    <location>
        <begin position="385"/>
        <end position="409"/>
    </location>
</feature>
<protein>
    <submittedName>
        <fullName evidence="2">Multidrug transporter AcrB</fullName>
    </submittedName>
</protein>
<dbReference type="RefSeq" id="WP_109675588.1">
    <property type="nucleotide sequence ID" value="NZ_CP086615.1"/>
</dbReference>
<keyword evidence="1" id="KW-0472">Membrane</keyword>
<dbReference type="Gene3D" id="3.30.70.1320">
    <property type="entry name" value="Multidrug efflux transporter AcrB pore domain like"/>
    <property type="match status" value="1"/>
</dbReference>
<sequence length="1034" mass="109579">MRDPRGGLPALGIRRPVLVLVINLLIALAGVAALLAVEVRELPDVDRPRVTVTASYPGASPETMDAEVTRLIEGAVARVSGVRSISASSEENNTRIVIEFNPDEDLDQVAADAREAVSRVQRELPDQVEQVNVIKADDNASPVVRIAARSPTLGTDALTRVVEQDVIPELVSVPGVADISLFGERQRQLRVVVDPLRLASYGLAVNDIAEVLEDASLDVPAGSFRSDDLQLLVRADASTVTADQVEALEIRDAIRVGDVAHATFAPADASSFVRLNGGSIIGLGVIRQARSNTVEISAGIERVLERLNARLDDVELIKTSDDAIFIRGAIREVLITLGFSTLIVIAAIWLFIGSPRATLIPAVSIPLALIGTVAAIWMLGFSINLLTLLALVLATGLVVDDAIVVLENIQRRRSQGLAPRAAALLGTHQVFFAVVATTAVLISVFVPISLLPSTAGRLFREFGIVLAVAVALSSFVALSLVPAMAARVLARPRRRTALARGLARIGRGIAGGYEGSLALALRRPFLTLALGLLAAGGAALLFPQLERELLPPEDRGLLFISASGPDGAGLTYTERQANRMEAAVRPLLESGEVARLFTIVGRYDPNRALIVAPLAPWDERSRSQQAIAADLRAGLEGIPGAQIRVGSPNSLNLRGVGSGLEVALLGNDYETLYAAARELARRVETDLPNLSQPDISYQPTQPQLRLQVDRQRARELGIGLDGLARTLQAMIDGEELVDLNVADEAVPVFLESTTGEINDPGDLANLYVSTDAGALVPLSSVITLSEEGVAAELDREFQRRAITLDVAVAGDYPLQSAVDDLRALADEVLPDSVTMVPLGEAQTLQETSRDVTLTYGLALLVVLLVLCAQFESLTSALVVTLTVPFGVAAAVFALYLTGTSVNIYSQIGLILLIGLMAKNGILLVEFADQLRDRGASVTEAALGSARVRLRPVAMTMIATVLGGLPLILGSGPGAEARSAIGWVVFGGLGLAAVFTLYLTPVIYQGLARFSRPRASEAERLERELEAAALKGESG</sequence>
<feature type="transmembrane region" description="Helical" evidence="1">
    <location>
        <begin position="525"/>
        <end position="545"/>
    </location>
</feature>
<dbReference type="Proteomes" id="UP000245474">
    <property type="component" value="Unassembled WGS sequence"/>
</dbReference>
<dbReference type="EMBL" id="QFFI01000002">
    <property type="protein sequence ID" value="PWG65471.1"/>
    <property type="molecule type" value="Genomic_DNA"/>
</dbReference>
<keyword evidence="1" id="KW-1133">Transmembrane helix</keyword>
<name>A0A2U2N8F6_9GAMM</name>
<dbReference type="InterPro" id="IPR001036">
    <property type="entry name" value="Acrflvin-R"/>
</dbReference>
<feature type="transmembrane region" description="Helical" evidence="1">
    <location>
        <begin position="903"/>
        <end position="926"/>
    </location>
</feature>
<proteinExistence type="predicted"/>
<feature type="transmembrane region" description="Helical" evidence="1">
    <location>
        <begin position="852"/>
        <end position="870"/>
    </location>
</feature>
<evidence type="ECO:0000313" key="2">
    <source>
        <dbReference type="EMBL" id="PWG65471.1"/>
    </source>
</evidence>
<dbReference type="SUPFAM" id="SSF82866">
    <property type="entry name" value="Multidrug efflux transporter AcrB transmembrane domain"/>
    <property type="match status" value="2"/>
</dbReference>
<dbReference type="GO" id="GO:0005886">
    <property type="term" value="C:plasma membrane"/>
    <property type="evidence" value="ECO:0007669"/>
    <property type="project" value="TreeGrafter"/>
</dbReference>
<feature type="transmembrane region" description="Helical" evidence="1">
    <location>
        <begin position="359"/>
        <end position="379"/>
    </location>
</feature>
<dbReference type="PRINTS" id="PR00702">
    <property type="entry name" value="ACRIFLAVINRP"/>
</dbReference>
<comment type="caution">
    <text evidence="2">The sequence shown here is derived from an EMBL/GenBank/DDBJ whole genome shotgun (WGS) entry which is preliminary data.</text>
</comment>
<feature type="transmembrane region" description="Helical" evidence="1">
    <location>
        <begin position="333"/>
        <end position="352"/>
    </location>
</feature>
<dbReference type="Pfam" id="PF00873">
    <property type="entry name" value="ACR_tran"/>
    <property type="match status" value="1"/>
</dbReference>
<dbReference type="SUPFAM" id="SSF82714">
    <property type="entry name" value="Multidrug efflux transporter AcrB TolC docking domain, DN and DC subdomains"/>
    <property type="match status" value="2"/>
</dbReference>
<dbReference type="Gene3D" id="3.30.70.1440">
    <property type="entry name" value="Multidrug efflux transporter AcrB pore domain"/>
    <property type="match status" value="1"/>
</dbReference>
<keyword evidence="1" id="KW-0812">Transmembrane</keyword>
<dbReference type="InterPro" id="IPR027463">
    <property type="entry name" value="AcrB_DN_DC_subdom"/>
</dbReference>
<dbReference type="Gene3D" id="3.30.70.1430">
    <property type="entry name" value="Multidrug efflux transporter AcrB pore domain"/>
    <property type="match status" value="2"/>
</dbReference>
<accession>A0A2U2N8F6</accession>
<feature type="transmembrane region" description="Helical" evidence="1">
    <location>
        <begin position="462"/>
        <end position="485"/>
    </location>
</feature>
<gene>
    <name evidence="2" type="ORF">DEM34_01650</name>
</gene>
<evidence type="ECO:0000313" key="3">
    <source>
        <dbReference type="Proteomes" id="UP000245474"/>
    </source>
</evidence>
<dbReference type="OrthoDB" id="9758297at2"/>